<reference evidence="2" key="3">
    <citation type="submission" date="2015-04" db="UniProtKB">
        <authorList>
            <consortium name="EnsemblPlants"/>
        </authorList>
    </citation>
    <scope>IDENTIFICATION</scope>
    <source>
        <strain evidence="2">cv. Jemalong A17</strain>
    </source>
</reference>
<sequence>MTDAFRNIKSEMHTCVPEYIFRINAIMVVNERKVGTSCRAKDIPECKLRKDSESLLWVWTVSVNNKPRVDYHAITTKIPFQAKGLSKISHILNDIKGMLTSNASSFIAFV</sequence>
<keyword evidence="3" id="KW-1185">Reference proteome</keyword>
<evidence type="ECO:0000313" key="3">
    <source>
        <dbReference type="Proteomes" id="UP000002051"/>
    </source>
</evidence>
<reference evidence="1 3" key="2">
    <citation type="journal article" date="2014" name="BMC Genomics">
        <title>An improved genome release (version Mt4.0) for the model legume Medicago truncatula.</title>
        <authorList>
            <person name="Tang H."/>
            <person name="Krishnakumar V."/>
            <person name="Bidwell S."/>
            <person name="Rosen B."/>
            <person name="Chan A."/>
            <person name="Zhou S."/>
            <person name="Gentzbittel L."/>
            <person name="Childs K.L."/>
            <person name="Yandell M."/>
            <person name="Gundlach H."/>
            <person name="Mayer K.F."/>
            <person name="Schwartz D.C."/>
            <person name="Town C.D."/>
        </authorList>
    </citation>
    <scope>GENOME REANNOTATION</scope>
    <source>
        <strain evidence="1">A17</strain>
        <strain evidence="2 3">cv. Jemalong A17</strain>
    </source>
</reference>
<evidence type="ECO:0000313" key="1">
    <source>
        <dbReference type="EMBL" id="KEH18818.1"/>
    </source>
</evidence>
<dbReference type="EMBL" id="CM001224">
    <property type="protein sequence ID" value="KEH18818.1"/>
    <property type="molecule type" value="Genomic_DNA"/>
</dbReference>
<reference evidence="1 3" key="1">
    <citation type="journal article" date="2011" name="Nature">
        <title>The Medicago genome provides insight into the evolution of rhizobial symbioses.</title>
        <authorList>
            <person name="Young N.D."/>
            <person name="Debelle F."/>
            <person name="Oldroyd G.E."/>
            <person name="Geurts R."/>
            <person name="Cannon S.B."/>
            <person name="Udvardi M.K."/>
            <person name="Benedito V.A."/>
            <person name="Mayer K.F."/>
            <person name="Gouzy J."/>
            <person name="Schoof H."/>
            <person name="Van de Peer Y."/>
            <person name="Proost S."/>
            <person name="Cook D.R."/>
            <person name="Meyers B.C."/>
            <person name="Spannagl M."/>
            <person name="Cheung F."/>
            <person name="De Mita S."/>
            <person name="Krishnakumar V."/>
            <person name="Gundlach H."/>
            <person name="Zhou S."/>
            <person name="Mudge J."/>
            <person name="Bharti A.K."/>
            <person name="Murray J.D."/>
            <person name="Naoumkina M.A."/>
            <person name="Rosen B."/>
            <person name="Silverstein K.A."/>
            <person name="Tang H."/>
            <person name="Rombauts S."/>
            <person name="Zhao P.X."/>
            <person name="Zhou P."/>
            <person name="Barbe V."/>
            <person name="Bardou P."/>
            <person name="Bechner M."/>
            <person name="Bellec A."/>
            <person name="Berger A."/>
            <person name="Berges H."/>
            <person name="Bidwell S."/>
            <person name="Bisseling T."/>
            <person name="Choisne N."/>
            <person name="Couloux A."/>
            <person name="Denny R."/>
            <person name="Deshpande S."/>
            <person name="Dai X."/>
            <person name="Doyle J.J."/>
            <person name="Dudez A.M."/>
            <person name="Farmer A.D."/>
            <person name="Fouteau S."/>
            <person name="Franken C."/>
            <person name="Gibelin C."/>
            <person name="Gish J."/>
            <person name="Goldstein S."/>
            <person name="Gonzalez A.J."/>
            <person name="Green P.J."/>
            <person name="Hallab A."/>
            <person name="Hartog M."/>
            <person name="Hua A."/>
            <person name="Humphray S.J."/>
            <person name="Jeong D.H."/>
            <person name="Jing Y."/>
            <person name="Jocker A."/>
            <person name="Kenton S.M."/>
            <person name="Kim D.J."/>
            <person name="Klee K."/>
            <person name="Lai H."/>
            <person name="Lang C."/>
            <person name="Lin S."/>
            <person name="Macmil S.L."/>
            <person name="Magdelenat G."/>
            <person name="Matthews L."/>
            <person name="McCorrison J."/>
            <person name="Monaghan E.L."/>
            <person name="Mun J.H."/>
            <person name="Najar F.Z."/>
            <person name="Nicholson C."/>
            <person name="Noirot C."/>
            <person name="O'Bleness M."/>
            <person name="Paule C.R."/>
            <person name="Poulain J."/>
            <person name="Prion F."/>
            <person name="Qin B."/>
            <person name="Qu C."/>
            <person name="Retzel E.F."/>
            <person name="Riddle C."/>
            <person name="Sallet E."/>
            <person name="Samain S."/>
            <person name="Samson N."/>
            <person name="Sanders I."/>
            <person name="Saurat O."/>
            <person name="Scarpelli C."/>
            <person name="Schiex T."/>
            <person name="Segurens B."/>
            <person name="Severin A.J."/>
            <person name="Sherrier D.J."/>
            <person name="Shi R."/>
            <person name="Sims S."/>
            <person name="Singer S.R."/>
            <person name="Sinharoy S."/>
            <person name="Sterck L."/>
            <person name="Viollet A."/>
            <person name="Wang B.B."/>
            <person name="Wang K."/>
            <person name="Wang M."/>
            <person name="Wang X."/>
            <person name="Warfsmann J."/>
            <person name="Weissenbach J."/>
            <person name="White D.D."/>
            <person name="White J.D."/>
            <person name="Wiley G.B."/>
            <person name="Wincker P."/>
            <person name="Xing Y."/>
            <person name="Yang L."/>
            <person name="Yao Z."/>
            <person name="Ying F."/>
            <person name="Zhai J."/>
            <person name="Zhou L."/>
            <person name="Zuber A."/>
            <person name="Denarie J."/>
            <person name="Dixon R.A."/>
            <person name="May G.D."/>
            <person name="Schwartz D.C."/>
            <person name="Rogers J."/>
            <person name="Quetier F."/>
            <person name="Town C.D."/>
            <person name="Roe B.A."/>
        </authorList>
    </citation>
    <scope>NUCLEOTIDE SEQUENCE [LARGE SCALE GENOMIC DNA]</scope>
    <source>
        <strain evidence="1">A17</strain>
        <strain evidence="2 3">cv. Jemalong A17</strain>
    </source>
</reference>
<accession>A0A072TPQ7</accession>
<dbReference type="AlphaFoldDB" id="A0A072TPQ7"/>
<organism evidence="1 3">
    <name type="scientific">Medicago truncatula</name>
    <name type="common">Barrel medic</name>
    <name type="synonym">Medicago tribuloides</name>
    <dbReference type="NCBI Taxonomy" id="3880"/>
    <lineage>
        <taxon>Eukaryota</taxon>
        <taxon>Viridiplantae</taxon>
        <taxon>Streptophyta</taxon>
        <taxon>Embryophyta</taxon>
        <taxon>Tracheophyta</taxon>
        <taxon>Spermatophyta</taxon>
        <taxon>Magnoliopsida</taxon>
        <taxon>eudicotyledons</taxon>
        <taxon>Gunneridae</taxon>
        <taxon>Pentapetalae</taxon>
        <taxon>rosids</taxon>
        <taxon>fabids</taxon>
        <taxon>Fabales</taxon>
        <taxon>Fabaceae</taxon>
        <taxon>Papilionoideae</taxon>
        <taxon>50 kb inversion clade</taxon>
        <taxon>NPAAA clade</taxon>
        <taxon>Hologalegina</taxon>
        <taxon>IRL clade</taxon>
        <taxon>Trifolieae</taxon>
        <taxon>Medicago</taxon>
    </lineage>
</organism>
<name>A0A072TPQ7_MEDTR</name>
<protein>
    <submittedName>
        <fullName evidence="1 2">Uncharacterized protein</fullName>
    </submittedName>
</protein>
<proteinExistence type="predicted"/>
<dbReference type="HOGENOM" id="CLU_2174783_0_0_1"/>
<evidence type="ECO:0000313" key="2">
    <source>
        <dbReference type="EnsemblPlants" id="KEH18818"/>
    </source>
</evidence>
<dbReference type="PaxDb" id="3880-AES78686"/>
<dbReference type="EnsemblPlants" id="KEH18818">
    <property type="protein sequence ID" value="KEH18818"/>
    <property type="gene ID" value="MTR_8g028745"/>
</dbReference>
<dbReference type="Proteomes" id="UP000002051">
    <property type="component" value="Chromosome 8"/>
</dbReference>
<gene>
    <name evidence="1" type="ordered locus">MTR_8g028745</name>
</gene>